<proteinExistence type="predicted"/>
<evidence type="ECO:0000313" key="2">
    <source>
        <dbReference type="Proteomes" id="UP000011173"/>
    </source>
</evidence>
<dbReference type="KEGG" id="ndo:DDD_1099"/>
<dbReference type="AlphaFoldDB" id="L7W3S6"/>
<sequence>MLGFLFNNIAKLNGYLSCTSVFAINLSKNKLITVYYLLILDNT</sequence>
<gene>
    <name evidence="1" type="ordered locus">DDD_1099</name>
</gene>
<protein>
    <submittedName>
        <fullName evidence="1">Uncharacterized protein</fullName>
    </submittedName>
</protein>
<reference evidence="1 2" key="1">
    <citation type="journal article" date="2013" name="Genome Biol. Evol.">
        <title>Genomic makeup of the marine flavobacterium Nonlabens (Donghaeana) dokdonensis DSW-6 and identification of a novel class of rhodopsins.</title>
        <authorList>
            <person name="Kwon S.K."/>
            <person name="Kim B.K."/>
            <person name="Song J.Y."/>
            <person name="Kwak M.J."/>
            <person name="Lee C.H."/>
            <person name="Yoon J.H."/>
            <person name="Oh T.K."/>
            <person name="Kim J.F."/>
        </authorList>
    </citation>
    <scope>NUCLEOTIDE SEQUENCE [LARGE SCALE GENOMIC DNA]</scope>
    <source>
        <strain evidence="2">DSM 17205 / KCTC 12402 / DSW-6</strain>
    </source>
</reference>
<dbReference type="EMBL" id="CP001397">
    <property type="protein sequence ID" value="AGC76225.1"/>
    <property type="molecule type" value="Genomic_DNA"/>
</dbReference>
<dbReference type="Proteomes" id="UP000011173">
    <property type="component" value="Chromosome"/>
</dbReference>
<name>L7W3S6_NONDD</name>
<evidence type="ECO:0000313" key="1">
    <source>
        <dbReference type="EMBL" id="AGC76225.1"/>
    </source>
</evidence>
<dbReference type="HOGENOM" id="CLU_3236757_0_0_10"/>
<accession>L7W3S6</accession>
<organism evidence="1 2">
    <name type="scientific">Nonlabens dokdonensis (strain DSM 17205 / KCTC 12402 / DSW-6)</name>
    <name type="common">Donghaeana dokdonensis</name>
    <dbReference type="NCBI Taxonomy" id="592029"/>
    <lineage>
        <taxon>Bacteria</taxon>
        <taxon>Pseudomonadati</taxon>
        <taxon>Bacteroidota</taxon>
        <taxon>Flavobacteriia</taxon>
        <taxon>Flavobacteriales</taxon>
        <taxon>Flavobacteriaceae</taxon>
        <taxon>Nonlabens</taxon>
    </lineage>
</organism>
<dbReference type="PATRIC" id="fig|592029.3.peg.1088"/>